<feature type="binding site" evidence="12">
    <location>
        <position position="252"/>
    </location>
    <ligand>
        <name>K(+)</name>
        <dbReference type="ChEBI" id="CHEBI:29103"/>
    </ligand>
</feature>
<dbReference type="InterPro" id="IPR011877">
    <property type="entry name" value="Ribokinase"/>
</dbReference>
<dbReference type="PANTHER" id="PTHR10584:SF166">
    <property type="entry name" value="RIBOKINASE"/>
    <property type="match status" value="1"/>
</dbReference>
<protein>
    <recommendedName>
        <fullName evidence="3 12">Ribokinase</fullName>
        <shortName evidence="12">RK</shortName>
        <ecNumber evidence="2 12">2.7.1.15</ecNumber>
    </recommendedName>
</protein>
<dbReference type="RefSeq" id="WP_003607830.1">
    <property type="nucleotide sequence ID" value="NZ_ALXH01000143.1"/>
</dbReference>
<comment type="pathway">
    <text evidence="12">Carbohydrate metabolism; D-ribose degradation; D-ribose 5-phosphate from beta-D-ribopyranose: step 2/2.</text>
</comment>
<keyword evidence="5 12" id="KW-0479">Metal-binding</keyword>
<dbReference type="EMBL" id="JAAOCP010000002">
    <property type="protein sequence ID" value="MBJ7638233.1"/>
    <property type="molecule type" value="Genomic_DNA"/>
</dbReference>
<evidence type="ECO:0000256" key="12">
    <source>
        <dbReference type="HAMAP-Rule" id="MF_01987"/>
    </source>
</evidence>
<keyword evidence="12" id="KW-0963">Cytoplasm</keyword>
<dbReference type="InterPro" id="IPR002173">
    <property type="entry name" value="Carboh/pur_kinase_PfkB_CS"/>
</dbReference>
<comment type="catalytic activity">
    <reaction evidence="12">
        <text>D-ribose + ATP = D-ribose 5-phosphate + ADP + H(+)</text>
        <dbReference type="Rhea" id="RHEA:13697"/>
        <dbReference type="ChEBI" id="CHEBI:15378"/>
        <dbReference type="ChEBI" id="CHEBI:30616"/>
        <dbReference type="ChEBI" id="CHEBI:47013"/>
        <dbReference type="ChEBI" id="CHEBI:78346"/>
        <dbReference type="ChEBI" id="CHEBI:456216"/>
        <dbReference type="EC" id="2.7.1.15"/>
    </reaction>
</comment>
<feature type="binding site" evidence="12">
    <location>
        <position position="139"/>
    </location>
    <ligand>
        <name>substrate</name>
    </ligand>
</feature>
<dbReference type="NCBIfam" id="TIGR02152">
    <property type="entry name" value="D_ribokin_bact"/>
    <property type="match status" value="1"/>
</dbReference>
<evidence type="ECO:0000259" key="13">
    <source>
        <dbReference type="Pfam" id="PF00294"/>
    </source>
</evidence>
<evidence type="ECO:0000256" key="8">
    <source>
        <dbReference type="ARBA" id="ARBA00022840"/>
    </source>
</evidence>
<dbReference type="PRINTS" id="PR00990">
    <property type="entry name" value="RIBOKINASE"/>
</dbReference>
<keyword evidence="4 12" id="KW-0808">Transferase</keyword>
<sequence>MNKVVVIGSLNLDIIQNIKRLPLQGETLRIDERSMNLGGKGANQAVAAARQGAEVSFIGAIGKDEAGQQFKTLLEDEGINVSGLREKDTATGSATILLEEDGHNTILVYGGANAELSADDVVMSEALIADADYVVAQFEVPQEAVAKGFYLAKKYGVKTVLNPAPVMNAKDIDPAILACTDIIVPNETEAAALLEREPSTKYEDLLAVSDAISELSVQGTIITLGEDGVYYNLDGKNPHTRPIFKVKAVDTTAAGDTFIGAVVSQLKLDATNVADAVEYACKASSLAVSRSGAIRSIPTHSEVVRSLHNED</sequence>
<dbReference type="GO" id="GO:0004747">
    <property type="term" value="F:ribokinase activity"/>
    <property type="evidence" value="ECO:0007669"/>
    <property type="project" value="UniProtKB-UniRule"/>
</dbReference>
<dbReference type="PROSITE" id="PS00584">
    <property type="entry name" value="PFKB_KINASES_2"/>
    <property type="match status" value="1"/>
</dbReference>
<dbReference type="GO" id="GO:0005829">
    <property type="term" value="C:cytosol"/>
    <property type="evidence" value="ECO:0007669"/>
    <property type="project" value="TreeGrafter"/>
</dbReference>
<feature type="binding site" evidence="12">
    <location>
        <begin position="39"/>
        <end position="43"/>
    </location>
    <ligand>
        <name>substrate</name>
    </ligand>
</feature>
<evidence type="ECO:0000256" key="5">
    <source>
        <dbReference type="ARBA" id="ARBA00022723"/>
    </source>
</evidence>
<keyword evidence="10 12" id="KW-0630">Potassium</keyword>
<evidence type="ECO:0000256" key="4">
    <source>
        <dbReference type="ARBA" id="ARBA00022679"/>
    </source>
</evidence>
<reference evidence="15 16" key="2">
    <citation type="journal article" date="2021" name="Int. J. Food Microbiol.">
        <title>Safety demonstration of a microbial species for use in the food chain: Weissella confusa.</title>
        <authorList>
            <person name="Bourdichon F."/>
            <person name="Patrone V."/>
            <person name="Fontana A."/>
            <person name="Milani G."/>
            <person name="Morelli L."/>
        </authorList>
    </citation>
    <scope>NUCLEOTIDE SEQUENCE [LARGE SCALE GENOMIC DNA]</scope>
    <source>
        <strain evidence="14">CCUG 30943</strain>
        <strain evidence="15 16">CCUG 43002</strain>
    </source>
</reference>
<feature type="binding site" evidence="12">
    <location>
        <begin position="223"/>
        <end position="228"/>
    </location>
    <ligand>
        <name>ATP</name>
        <dbReference type="ChEBI" id="CHEBI:30616"/>
    </ligand>
</feature>
<feature type="binding site" evidence="12">
    <location>
        <position position="296"/>
    </location>
    <ligand>
        <name>K(+)</name>
        <dbReference type="ChEBI" id="CHEBI:29103"/>
    </ligand>
</feature>
<dbReference type="GO" id="GO:0005524">
    <property type="term" value="F:ATP binding"/>
    <property type="evidence" value="ECO:0007669"/>
    <property type="project" value="UniProtKB-UniRule"/>
</dbReference>
<evidence type="ECO:0000256" key="11">
    <source>
        <dbReference type="ARBA" id="ARBA00023277"/>
    </source>
</evidence>
<evidence type="ECO:0000256" key="2">
    <source>
        <dbReference type="ARBA" id="ARBA00012035"/>
    </source>
</evidence>
<dbReference type="Proteomes" id="UP000728106">
    <property type="component" value="Unassembled WGS sequence"/>
</dbReference>
<feature type="domain" description="Carbohydrate kinase PfkB" evidence="13">
    <location>
        <begin position="1"/>
        <end position="299"/>
    </location>
</feature>
<keyword evidence="7 12" id="KW-0418">Kinase</keyword>
<comment type="function">
    <text evidence="12">Catalyzes the phosphorylation of ribose at O-5 in a reaction requiring ATP and magnesium. The resulting D-ribose-5-phosphate can then be used either for sythesis of nucleotides, histidine, and tryptophan, or as a component of the pentose phosphate pathway.</text>
</comment>
<comment type="caution">
    <text evidence="15">The sequence shown here is derived from an EMBL/GenBank/DDBJ whole genome shotgun (WGS) entry which is preliminary data.</text>
</comment>
<feature type="binding site" evidence="12">
    <location>
        <position position="290"/>
    </location>
    <ligand>
        <name>K(+)</name>
        <dbReference type="ChEBI" id="CHEBI:29103"/>
    </ligand>
</feature>
<dbReference type="EMBL" id="JAAOCX010000003">
    <property type="protein sequence ID" value="MBJ7632084.1"/>
    <property type="molecule type" value="Genomic_DNA"/>
</dbReference>
<organism evidence="15 16">
    <name type="scientific">Weissella confusa</name>
    <name type="common">Lactobacillus confusus</name>
    <dbReference type="NCBI Taxonomy" id="1583"/>
    <lineage>
        <taxon>Bacteria</taxon>
        <taxon>Bacillati</taxon>
        <taxon>Bacillota</taxon>
        <taxon>Bacilli</taxon>
        <taxon>Lactobacillales</taxon>
        <taxon>Lactobacillaceae</taxon>
        <taxon>Weissella</taxon>
    </lineage>
</organism>
<dbReference type="Gene3D" id="3.40.1190.20">
    <property type="match status" value="1"/>
</dbReference>
<dbReference type="EC" id="2.7.1.15" evidence="2 12"/>
<reference evidence="15" key="1">
    <citation type="submission" date="2020-02" db="EMBL/GenBank/DDBJ databases">
        <authorList>
            <person name="Fontana A."/>
            <person name="Patrone V."/>
            <person name="Morelli L."/>
        </authorList>
    </citation>
    <scope>NUCLEOTIDE SEQUENCE</scope>
    <source>
        <strain evidence="14">CCUG 30943</strain>
        <strain evidence="15">CCUG 43002</strain>
    </source>
</reference>
<keyword evidence="6 12" id="KW-0547">Nucleotide-binding</keyword>
<dbReference type="InterPro" id="IPR002139">
    <property type="entry name" value="Ribo/fructo_kinase"/>
</dbReference>
<comment type="caution">
    <text evidence="12">Lacks conserved residue(s) required for the propagation of feature annotation.</text>
</comment>
<dbReference type="Proteomes" id="UP000808038">
    <property type="component" value="Unassembled WGS sequence"/>
</dbReference>
<accession>A0A4Z0RQS9</accession>
<evidence type="ECO:0000256" key="9">
    <source>
        <dbReference type="ARBA" id="ARBA00022842"/>
    </source>
</evidence>
<name>A0A4Z0RQS9_WEICO</name>
<dbReference type="Pfam" id="PF00294">
    <property type="entry name" value="PfkB"/>
    <property type="match status" value="1"/>
</dbReference>
<comment type="cofactor">
    <cofactor evidence="12">
        <name>Mg(2+)</name>
        <dbReference type="ChEBI" id="CHEBI:18420"/>
    </cofactor>
    <text evidence="12">Requires a divalent cation, most likely magnesium in vivo, as an electrophilic catalyst to aid phosphoryl group transfer. It is the chelate of the metal and the nucleotide that is the actual substrate.</text>
</comment>
<dbReference type="InterPro" id="IPR029056">
    <property type="entry name" value="Ribokinase-like"/>
</dbReference>
<evidence type="ECO:0000256" key="1">
    <source>
        <dbReference type="ARBA" id="ARBA00005380"/>
    </source>
</evidence>
<feature type="binding site" evidence="12">
    <location>
        <begin position="255"/>
        <end position="256"/>
    </location>
    <ligand>
        <name>ATP</name>
        <dbReference type="ChEBI" id="CHEBI:30616"/>
    </ligand>
</feature>
<dbReference type="PANTHER" id="PTHR10584">
    <property type="entry name" value="SUGAR KINASE"/>
    <property type="match status" value="1"/>
</dbReference>
<proteinExistence type="inferred from homology"/>
<comment type="subunit">
    <text evidence="12">Homodimer.</text>
</comment>
<evidence type="ECO:0000256" key="10">
    <source>
        <dbReference type="ARBA" id="ARBA00022958"/>
    </source>
</evidence>
<feature type="binding site" evidence="12">
    <location>
        <begin position="11"/>
        <end position="13"/>
    </location>
    <ligand>
        <name>substrate</name>
    </ligand>
</feature>
<comment type="similarity">
    <text evidence="1">Belongs to the carbohydrate kinase pfkB family.</text>
</comment>
<evidence type="ECO:0000313" key="16">
    <source>
        <dbReference type="Proteomes" id="UP000728106"/>
    </source>
</evidence>
<keyword evidence="9 12" id="KW-0460">Magnesium</keyword>
<keyword evidence="16" id="KW-1185">Reference proteome</keyword>
<dbReference type="HAMAP" id="MF_01987">
    <property type="entry name" value="Ribokinase"/>
    <property type="match status" value="1"/>
</dbReference>
<dbReference type="OrthoDB" id="9775849at2"/>
<feature type="binding site" evidence="12">
    <location>
        <position position="186"/>
    </location>
    <ligand>
        <name>ATP</name>
        <dbReference type="ChEBI" id="CHEBI:30616"/>
    </ligand>
</feature>
<keyword evidence="11 12" id="KW-0119">Carbohydrate metabolism</keyword>
<evidence type="ECO:0000313" key="14">
    <source>
        <dbReference type="EMBL" id="MBJ7632084.1"/>
    </source>
</evidence>
<feature type="binding site" evidence="12">
    <location>
        <position position="250"/>
    </location>
    <ligand>
        <name>K(+)</name>
        <dbReference type="ChEBI" id="CHEBI:29103"/>
    </ligand>
</feature>
<comment type="subcellular location">
    <subcellularLocation>
        <location evidence="12">Cytoplasm</location>
    </subcellularLocation>
</comment>
<dbReference type="GO" id="GO:0019303">
    <property type="term" value="P:D-ribose catabolic process"/>
    <property type="evidence" value="ECO:0007669"/>
    <property type="project" value="UniProtKB-UniRule"/>
</dbReference>
<dbReference type="InterPro" id="IPR011611">
    <property type="entry name" value="PfkB_dom"/>
</dbReference>
<feature type="active site" description="Proton acceptor" evidence="12">
    <location>
        <position position="256"/>
    </location>
</feature>
<comment type="similarity">
    <text evidence="12">Belongs to the carbohydrate kinase PfkB family. Ribokinase subfamily.</text>
</comment>
<evidence type="ECO:0000256" key="6">
    <source>
        <dbReference type="ARBA" id="ARBA00022741"/>
    </source>
</evidence>
<dbReference type="AlphaFoldDB" id="A0A4Z0RQS9"/>
<evidence type="ECO:0000313" key="15">
    <source>
        <dbReference type="EMBL" id="MBJ7638233.1"/>
    </source>
</evidence>
<gene>
    <name evidence="12 15" type="primary">rbsK</name>
    <name evidence="15" type="ORF">HAU20_02365</name>
    <name evidence="14" type="ORF">HAU43_03060</name>
</gene>
<keyword evidence="8 12" id="KW-0067">ATP-binding</keyword>
<dbReference type="SUPFAM" id="SSF53613">
    <property type="entry name" value="Ribokinase-like"/>
    <property type="match status" value="1"/>
</dbReference>
<feature type="binding site" evidence="12">
    <location>
        <position position="256"/>
    </location>
    <ligand>
        <name>substrate</name>
    </ligand>
</feature>
<dbReference type="GO" id="GO:0046872">
    <property type="term" value="F:metal ion binding"/>
    <property type="evidence" value="ECO:0007669"/>
    <property type="project" value="UniProtKB-KW"/>
</dbReference>
<feature type="binding site" evidence="12">
    <location>
        <position position="292"/>
    </location>
    <ligand>
        <name>K(+)</name>
        <dbReference type="ChEBI" id="CHEBI:29103"/>
    </ligand>
</feature>
<dbReference type="CDD" id="cd01174">
    <property type="entry name" value="ribokinase"/>
    <property type="match status" value="1"/>
</dbReference>
<evidence type="ECO:0000256" key="3">
    <source>
        <dbReference type="ARBA" id="ARBA00016943"/>
    </source>
</evidence>
<evidence type="ECO:0000256" key="7">
    <source>
        <dbReference type="ARBA" id="ARBA00022777"/>
    </source>
</evidence>
<feature type="binding site" evidence="12">
    <location>
        <position position="287"/>
    </location>
    <ligand>
        <name>K(+)</name>
        <dbReference type="ChEBI" id="CHEBI:29103"/>
    </ligand>
</feature>
<comment type="activity regulation">
    <text evidence="12">Activated by a monovalent cation that binds near, but not in, the active site. The most likely occupant of the site in vivo is potassium. Ion binding induces a conformational change that may alter substrate affinity.</text>
</comment>